<evidence type="ECO:0000313" key="1">
    <source>
        <dbReference type="EMBL" id="OGX90267.1"/>
    </source>
</evidence>
<reference evidence="1 2" key="1">
    <citation type="submission" date="2016-08" db="EMBL/GenBank/DDBJ databases">
        <title>Hymenobacter coccineus sp. nov., Hymenobacter lapidarius sp. nov. and Hymenobacter glacialis sp. nov., isolated from Antarctic soil.</title>
        <authorList>
            <person name="Sedlacek I."/>
            <person name="Kralova S."/>
            <person name="Kyrova K."/>
            <person name="Maslanova I."/>
            <person name="Stankova E."/>
            <person name="Vrbovska V."/>
            <person name="Nemec M."/>
            <person name="Bartak M."/>
            <person name="Svec P."/>
            <person name="Busse H.-J."/>
            <person name="Pantucek R."/>
        </authorList>
    </citation>
    <scope>NUCLEOTIDE SEQUENCE [LARGE SCALE GENOMIC DNA]</scope>
    <source>
        <strain evidence="1 2">CCM 8649</strain>
    </source>
</reference>
<comment type="caution">
    <text evidence="1">The sequence shown here is derived from an EMBL/GenBank/DDBJ whole genome shotgun (WGS) entry which is preliminary data.</text>
</comment>
<gene>
    <name evidence="1" type="ORF">BEN49_23310</name>
</gene>
<organism evidence="1 2">
    <name type="scientific">Hymenobacter coccineus</name>
    <dbReference type="NCBI Taxonomy" id="1908235"/>
    <lineage>
        <taxon>Bacteria</taxon>
        <taxon>Pseudomonadati</taxon>
        <taxon>Bacteroidota</taxon>
        <taxon>Cytophagia</taxon>
        <taxon>Cytophagales</taxon>
        <taxon>Hymenobacteraceae</taxon>
        <taxon>Hymenobacter</taxon>
    </lineage>
</organism>
<protein>
    <submittedName>
        <fullName evidence="1">Uncharacterized protein</fullName>
    </submittedName>
</protein>
<name>A0A1G1THC8_9BACT</name>
<dbReference type="EMBL" id="MDZA01000171">
    <property type="protein sequence ID" value="OGX90267.1"/>
    <property type="molecule type" value="Genomic_DNA"/>
</dbReference>
<dbReference type="RefSeq" id="WP_070743420.1">
    <property type="nucleotide sequence ID" value="NZ_MDZA01000171.1"/>
</dbReference>
<evidence type="ECO:0000313" key="2">
    <source>
        <dbReference type="Proteomes" id="UP000177506"/>
    </source>
</evidence>
<dbReference type="AlphaFoldDB" id="A0A1G1THC8"/>
<accession>A0A1G1THC8</accession>
<proteinExistence type="predicted"/>
<sequence>MPESYYARLSALATAPAATPADQLPKLRQLLEQVLRDECRRREAPFADLSQAIGLVAYDHRLPPLLRRQLQNLRLTATWYCTKATPGTPAEAAAGFGALARLVEHLTGEVYDGAPCRPVACRVLTSKAMTAPNPWRCSPWPPRLPGGCKCCTPTWPPASSPPK</sequence>
<dbReference type="Proteomes" id="UP000177506">
    <property type="component" value="Unassembled WGS sequence"/>
</dbReference>
<keyword evidence="2" id="KW-1185">Reference proteome</keyword>